<dbReference type="PROSITE" id="PS50017">
    <property type="entry name" value="DEATH_DOMAIN"/>
    <property type="match status" value="1"/>
</dbReference>
<evidence type="ECO:0000313" key="3">
    <source>
        <dbReference type="Proteomes" id="UP001174909"/>
    </source>
</evidence>
<dbReference type="GO" id="GO:0007165">
    <property type="term" value="P:signal transduction"/>
    <property type="evidence" value="ECO:0007669"/>
    <property type="project" value="InterPro"/>
</dbReference>
<sequence length="125" mass="14073">MAKESEDKPRSSAEAQASISEAQLCEDLHDLASQWRQLGVQLEVPQATLNKIQGGKNICPECLECIIEEWLNSDGEHTKTRLVEVLGMKSLGELTLLTVSQSQMTKIFQKILMTSRNRRVFSVRN</sequence>
<evidence type="ECO:0000259" key="1">
    <source>
        <dbReference type="PROSITE" id="PS50017"/>
    </source>
</evidence>
<dbReference type="InterPro" id="IPR011029">
    <property type="entry name" value="DEATH-like_dom_sf"/>
</dbReference>
<dbReference type="Gene3D" id="1.10.533.10">
    <property type="entry name" value="Death Domain, Fas"/>
    <property type="match status" value="1"/>
</dbReference>
<comment type="caution">
    <text evidence="2">The sequence shown here is derived from an EMBL/GenBank/DDBJ whole genome shotgun (WGS) entry which is preliminary data.</text>
</comment>
<keyword evidence="3" id="KW-1185">Reference proteome</keyword>
<accession>A0AA35S062</accession>
<evidence type="ECO:0000313" key="2">
    <source>
        <dbReference type="EMBL" id="CAI8019652.1"/>
    </source>
</evidence>
<dbReference type="Proteomes" id="UP001174909">
    <property type="component" value="Unassembled WGS sequence"/>
</dbReference>
<reference evidence="2" key="1">
    <citation type="submission" date="2023-03" db="EMBL/GenBank/DDBJ databases">
        <authorList>
            <person name="Steffen K."/>
            <person name="Cardenas P."/>
        </authorList>
    </citation>
    <scope>NUCLEOTIDE SEQUENCE</scope>
</reference>
<feature type="domain" description="Death" evidence="1">
    <location>
        <begin position="31"/>
        <end position="86"/>
    </location>
</feature>
<protein>
    <recommendedName>
        <fullName evidence="1">Death domain-containing protein</fullName>
    </recommendedName>
</protein>
<dbReference type="AlphaFoldDB" id="A0AA35S062"/>
<organism evidence="2 3">
    <name type="scientific">Geodia barretti</name>
    <name type="common">Barrett's horny sponge</name>
    <dbReference type="NCBI Taxonomy" id="519541"/>
    <lineage>
        <taxon>Eukaryota</taxon>
        <taxon>Metazoa</taxon>
        <taxon>Porifera</taxon>
        <taxon>Demospongiae</taxon>
        <taxon>Heteroscleromorpha</taxon>
        <taxon>Tetractinellida</taxon>
        <taxon>Astrophorina</taxon>
        <taxon>Geodiidae</taxon>
        <taxon>Geodia</taxon>
    </lineage>
</organism>
<proteinExistence type="predicted"/>
<dbReference type="EMBL" id="CASHTH010001768">
    <property type="protein sequence ID" value="CAI8019652.1"/>
    <property type="molecule type" value="Genomic_DNA"/>
</dbReference>
<dbReference type="InterPro" id="IPR000488">
    <property type="entry name" value="Death_dom"/>
</dbReference>
<gene>
    <name evidence="2" type="ORF">GBAR_LOCUS11802</name>
</gene>
<name>A0AA35S062_GEOBA</name>